<evidence type="ECO:0000313" key="2">
    <source>
        <dbReference type="Proteomes" id="UP001058974"/>
    </source>
</evidence>
<evidence type="ECO:0000313" key="1">
    <source>
        <dbReference type="EMBL" id="KAI5428982.1"/>
    </source>
</evidence>
<gene>
    <name evidence="1" type="ORF">KIW84_033832</name>
</gene>
<organism evidence="1 2">
    <name type="scientific">Pisum sativum</name>
    <name type="common">Garden pea</name>
    <name type="synonym">Lathyrus oleraceus</name>
    <dbReference type="NCBI Taxonomy" id="3888"/>
    <lineage>
        <taxon>Eukaryota</taxon>
        <taxon>Viridiplantae</taxon>
        <taxon>Streptophyta</taxon>
        <taxon>Embryophyta</taxon>
        <taxon>Tracheophyta</taxon>
        <taxon>Spermatophyta</taxon>
        <taxon>Magnoliopsida</taxon>
        <taxon>eudicotyledons</taxon>
        <taxon>Gunneridae</taxon>
        <taxon>Pentapetalae</taxon>
        <taxon>rosids</taxon>
        <taxon>fabids</taxon>
        <taxon>Fabales</taxon>
        <taxon>Fabaceae</taxon>
        <taxon>Papilionoideae</taxon>
        <taxon>50 kb inversion clade</taxon>
        <taxon>NPAAA clade</taxon>
        <taxon>Hologalegina</taxon>
        <taxon>IRL clade</taxon>
        <taxon>Fabeae</taxon>
        <taxon>Lathyrus</taxon>
    </lineage>
</organism>
<dbReference type="Proteomes" id="UP001058974">
    <property type="component" value="Chromosome 3"/>
</dbReference>
<reference evidence="1 2" key="1">
    <citation type="journal article" date="2022" name="Nat. Genet.">
        <title>Improved pea reference genome and pan-genome highlight genomic features and evolutionary characteristics.</title>
        <authorList>
            <person name="Yang T."/>
            <person name="Liu R."/>
            <person name="Luo Y."/>
            <person name="Hu S."/>
            <person name="Wang D."/>
            <person name="Wang C."/>
            <person name="Pandey M.K."/>
            <person name="Ge S."/>
            <person name="Xu Q."/>
            <person name="Li N."/>
            <person name="Li G."/>
            <person name="Huang Y."/>
            <person name="Saxena R.K."/>
            <person name="Ji Y."/>
            <person name="Li M."/>
            <person name="Yan X."/>
            <person name="He Y."/>
            <person name="Liu Y."/>
            <person name="Wang X."/>
            <person name="Xiang C."/>
            <person name="Varshney R.K."/>
            <person name="Ding H."/>
            <person name="Gao S."/>
            <person name="Zong X."/>
        </authorList>
    </citation>
    <scope>NUCLEOTIDE SEQUENCE [LARGE SCALE GENOMIC DNA]</scope>
    <source>
        <strain evidence="1 2">cv. Zhongwan 6</strain>
    </source>
</reference>
<comment type="caution">
    <text evidence="1">The sequence shown here is derived from an EMBL/GenBank/DDBJ whole genome shotgun (WGS) entry which is preliminary data.</text>
</comment>
<name>A0A9D4XYP0_PEA</name>
<dbReference type="AlphaFoldDB" id="A0A9D4XYP0"/>
<accession>A0A9D4XYP0</accession>
<keyword evidence="2" id="KW-1185">Reference proteome</keyword>
<dbReference type="EMBL" id="JAMSHJ010000003">
    <property type="protein sequence ID" value="KAI5428982.1"/>
    <property type="molecule type" value="Genomic_DNA"/>
</dbReference>
<protein>
    <submittedName>
        <fullName evidence="1">Uncharacterized protein</fullName>
    </submittedName>
</protein>
<sequence length="219" mass="25361">MEAPFPLEQTISLSQNTEVTPYLNLQLQRVEQNQVTLKELNSVIRSQNYTNAYLVCLGEQFITMETILLSIKNLLEKQIARQDIIIDLINKPKDQMSTSTISDVPIVQPPVSKERFKMEINGQEFVHILEQKLKGLNITVMSHEDYSENNNENHIDQLSDMFANLDISNLDINNTNNINPVYSPRPIEKYYHKRPSLQDLLFEEPEPFQNSYSGKAIYE</sequence>
<proteinExistence type="predicted"/>
<dbReference type="Gramene" id="Psat03G0383200-T1">
    <property type="protein sequence ID" value="KAI5428982.1"/>
    <property type="gene ID" value="KIW84_033832"/>
</dbReference>